<dbReference type="PROSITE" id="PS00061">
    <property type="entry name" value="ADH_SHORT"/>
    <property type="match status" value="1"/>
</dbReference>
<comment type="caution">
    <text evidence="3">The sequence shown here is derived from an EMBL/GenBank/DDBJ whole genome shotgun (WGS) entry which is preliminary data.</text>
</comment>
<evidence type="ECO:0000256" key="2">
    <source>
        <dbReference type="ARBA" id="ARBA00023002"/>
    </source>
</evidence>
<evidence type="ECO:0008006" key="4">
    <source>
        <dbReference type="Google" id="ProtNLM"/>
    </source>
</evidence>
<dbReference type="GO" id="GO:0016491">
    <property type="term" value="F:oxidoreductase activity"/>
    <property type="evidence" value="ECO:0007669"/>
    <property type="project" value="UniProtKB-KW"/>
</dbReference>
<dbReference type="FunFam" id="3.40.50.720:FF:000084">
    <property type="entry name" value="Short-chain dehydrogenase reductase"/>
    <property type="match status" value="1"/>
</dbReference>
<dbReference type="Gene3D" id="3.40.50.720">
    <property type="entry name" value="NAD(P)-binding Rossmann-like Domain"/>
    <property type="match status" value="1"/>
</dbReference>
<dbReference type="InterPro" id="IPR020904">
    <property type="entry name" value="Sc_DH/Rdtase_CS"/>
</dbReference>
<evidence type="ECO:0000313" key="3">
    <source>
        <dbReference type="EMBL" id="KKN50531.1"/>
    </source>
</evidence>
<gene>
    <name evidence="3" type="ORF">LCGC14_0631840</name>
</gene>
<evidence type="ECO:0000256" key="1">
    <source>
        <dbReference type="ARBA" id="ARBA00006484"/>
    </source>
</evidence>
<name>A0A0F9TN71_9ZZZZ</name>
<accession>A0A0F9TN71</accession>
<dbReference type="Pfam" id="PF13561">
    <property type="entry name" value="adh_short_C2"/>
    <property type="match status" value="1"/>
</dbReference>
<dbReference type="PANTHER" id="PTHR43669">
    <property type="entry name" value="5-KETO-D-GLUCONATE 5-REDUCTASE"/>
    <property type="match status" value="1"/>
</dbReference>
<dbReference type="EMBL" id="LAZR01001109">
    <property type="protein sequence ID" value="KKN50531.1"/>
    <property type="molecule type" value="Genomic_DNA"/>
</dbReference>
<dbReference type="PRINTS" id="PR00080">
    <property type="entry name" value="SDRFAMILY"/>
</dbReference>
<dbReference type="InterPro" id="IPR036291">
    <property type="entry name" value="NAD(P)-bd_dom_sf"/>
</dbReference>
<keyword evidence="2" id="KW-0560">Oxidoreductase</keyword>
<protein>
    <recommendedName>
        <fullName evidence="4">Gluconate 5-dehydrogenase</fullName>
    </recommendedName>
</protein>
<dbReference type="SUPFAM" id="SSF51735">
    <property type="entry name" value="NAD(P)-binding Rossmann-fold domains"/>
    <property type="match status" value="1"/>
</dbReference>
<sequence>MSLQLFDLTGKTALVTGSSRGLGRAFAEGLAGAGARIVLNGIDAGRLDMAAGEMRAAGFDVLTAAFDVTDEAAVIAAFERLDGEGVDIDILINNAGIQFRKPMLELATDDWRRVIEANLTASFVIGREAARRMAVRGRGKIVNIGSLTSELARATVAPYTVAKGGIKMLTKAMAAEWGEKGIQANAIGPGYMVTDMNAALMVLPELDAWVKGRTPMRRWGLPQELAGTAIYLSSDASNYVSGQIIYADGGMISVL</sequence>
<organism evidence="3">
    <name type="scientific">marine sediment metagenome</name>
    <dbReference type="NCBI Taxonomy" id="412755"/>
    <lineage>
        <taxon>unclassified sequences</taxon>
        <taxon>metagenomes</taxon>
        <taxon>ecological metagenomes</taxon>
    </lineage>
</organism>
<dbReference type="InterPro" id="IPR002347">
    <property type="entry name" value="SDR_fam"/>
</dbReference>
<dbReference type="PANTHER" id="PTHR43669:SF14">
    <property type="entry name" value="OXIDOREDUCTASE"/>
    <property type="match status" value="1"/>
</dbReference>
<dbReference type="PRINTS" id="PR00081">
    <property type="entry name" value="GDHRDH"/>
</dbReference>
<reference evidence="3" key="1">
    <citation type="journal article" date="2015" name="Nature">
        <title>Complex archaea that bridge the gap between prokaryotes and eukaryotes.</title>
        <authorList>
            <person name="Spang A."/>
            <person name="Saw J.H."/>
            <person name="Jorgensen S.L."/>
            <person name="Zaremba-Niedzwiedzka K."/>
            <person name="Martijn J."/>
            <person name="Lind A.E."/>
            <person name="van Eijk R."/>
            <person name="Schleper C."/>
            <person name="Guy L."/>
            <person name="Ettema T.J."/>
        </authorList>
    </citation>
    <scope>NUCLEOTIDE SEQUENCE</scope>
</reference>
<dbReference type="AlphaFoldDB" id="A0A0F9TN71"/>
<comment type="similarity">
    <text evidence="1">Belongs to the short-chain dehydrogenases/reductases (SDR) family.</text>
</comment>
<proteinExistence type="inferred from homology"/>